<evidence type="ECO:0000256" key="1">
    <source>
        <dbReference type="SAM" id="MobiDB-lite"/>
    </source>
</evidence>
<proteinExistence type="predicted"/>
<evidence type="ECO:0000313" key="2">
    <source>
        <dbReference type="EMBL" id="KAJ6023127.1"/>
    </source>
</evidence>
<dbReference type="EMBL" id="JAQJZL010000016">
    <property type="protein sequence ID" value="KAJ6023127.1"/>
    <property type="molecule type" value="Genomic_DNA"/>
</dbReference>
<name>A0AAD6N250_PENCN</name>
<organism evidence="2 3">
    <name type="scientific">Penicillium canescens</name>
    <dbReference type="NCBI Taxonomy" id="5083"/>
    <lineage>
        <taxon>Eukaryota</taxon>
        <taxon>Fungi</taxon>
        <taxon>Dikarya</taxon>
        <taxon>Ascomycota</taxon>
        <taxon>Pezizomycotina</taxon>
        <taxon>Eurotiomycetes</taxon>
        <taxon>Eurotiomycetidae</taxon>
        <taxon>Eurotiales</taxon>
        <taxon>Aspergillaceae</taxon>
        <taxon>Penicillium</taxon>
    </lineage>
</organism>
<gene>
    <name evidence="2" type="ORF">N7460_013522</name>
</gene>
<feature type="region of interest" description="Disordered" evidence="1">
    <location>
        <begin position="1"/>
        <end position="22"/>
    </location>
</feature>
<comment type="caution">
    <text evidence="2">The sequence shown here is derived from an EMBL/GenBank/DDBJ whole genome shotgun (WGS) entry which is preliminary data.</text>
</comment>
<dbReference type="PANTHER" id="PTHR37540">
    <property type="entry name" value="TRANSCRIPTION FACTOR (ACR-2), PUTATIVE-RELATED-RELATED"/>
    <property type="match status" value="1"/>
</dbReference>
<feature type="compositionally biased region" description="Polar residues" evidence="1">
    <location>
        <begin position="1"/>
        <end position="12"/>
    </location>
</feature>
<accession>A0AAD6N250</accession>
<reference evidence="2" key="2">
    <citation type="submission" date="2023-01" db="EMBL/GenBank/DDBJ databases">
        <authorList>
            <person name="Petersen C."/>
        </authorList>
    </citation>
    <scope>NUCLEOTIDE SEQUENCE</scope>
    <source>
        <strain evidence="2">IBT 15450</strain>
    </source>
</reference>
<feature type="region of interest" description="Disordered" evidence="1">
    <location>
        <begin position="55"/>
        <end position="103"/>
    </location>
</feature>
<keyword evidence="3" id="KW-1185">Reference proteome</keyword>
<dbReference type="PANTHER" id="PTHR37540:SF5">
    <property type="entry name" value="TRANSCRIPTION FACTOR DOMAIN-CONTAINING PROTEIN"/>
    <property type="match status" value="1"/>
</dbReference>
<dbReference type="InterPro" id="IPR021858">
    <property type="entry name" value="Fun_TF"/>
</dbReference>
<reference evidence="2" key="1">
    <citation type="journal article" date="2023" name="IMA Fungus">
        <title>Comparative genomic study of the Penicillium genus elucidates a diverse pangenome and 15 lateral gene transfer events.</title>
        <authorList>
            <person name="Petersen C."/>
            <person name="Sorensen T."/>
            <person name="Nielsen M.R."/>
            <person name="Sondergaard T.E."/>
            <person name="Sorensen J.L."/>
            <person name="Fitzpatrick D.A."/>
            <person name="Frisvad J.C."/>
            <person name="Nielsen K.L."/>
        </authorList>
    </citation>
    <scope>NUCLEOTIDE SEQUENCE</scope>
    <source>
        <strain evidence="2">IBT 15450</strain>
    </source>
</reference>
<protein>
    <submittedName>
        <fullName evidence="2">Uncharacterized protein</fullName>
    </submittedName>
</protein>
<dbReference type="AlphaFoldDB" id="A0AAD6N250"/>
<evidence type="ECO:0000313" key="3">
    <source>
        <dbReference type="Proteomes" id="UP001219568"/>
    </source>
</evidence>
<dbReference type="Proteomes" id="UP001219568">
    <property type="component" value="Unassembled WGS sequence"/>
</dbReference>
<sequence length="517" mass="58348">MASSQSSTQSNRVPHPKPAKNLAVRPREFLWVDYQDDRSKGRELLRSKQAFVRTRHHRLRREKQQQCIPGPFPTGQCPPSHAANTSTRRVSSDTRGSDSSADQSPVLARCLEAGVLDGGPGLAFSPNHNPNIYFHHYRMHSARACFPLCSSDVTVWFWQKALQDPALMQIKLSISASHRAAILAASGASTNTVQKPTHDAIRLRVGTIKSLQGILQDTATMYSDQTVFIIAHIIVSEAMEANIEAVDTHMNGMKKIIDALGGMDMLDHGTLAMVYSCQFLRGIMSDSMPILEMCAKFQRRVLKESAFFKSKNQFTEGSALGTRFFDAPWSTEIHPTFKSIISSFQQITSYYESFANVDVEPMSVENDCLLFLCYRLKSLPFQVSLTPFEETLRLSITAYTCVRMWTLYGIPCLECLVEMLRKSLFTSLSVLQSTAPDLLFWILFTGSLASRATKSHSWFLAHLKDVADQLSLKEWDHVVSLLEKFFFKCRPTDEPAKELWHSTFGLDLVIVQEHQKY</sequence>
<dbReference type="Pfam" id="PF11951">
    <property type="entry name" value="Fungal_trans_2"/>
    <property type="match status" value="1"/>
</dbReference>